<proteinExistence type="predicted"/>
<dbReference type="RefSeq" id="WP_202658664.1">
    <property type="nucleotide sequence ID" value="NZ_JAESVP010000002.1"/>
</dbReference>
<evidence type="ECO:0000313" key="2">
    <source>
        <dbReference type="EMBL" id="MBL4927539.1"/>
    </source>
</evidence>
<comment type="caution">
    <text evidence="2">The sequence shown here is derived from an EMBL/GenBank/DDBJ whole genome shotgun (WGS) entry which is preliminary data.</text>
</comment>
<name>A0A8J7MRL4_9RHOB</name>
<reference evidence="2" key="1">
    <citation type="submission" date="2021-01" db="EMBL/GenBank/DDBJ databases">
        <title>Genome seq and assembly of Tabrizicola sp. KVB23.</title>
        <authorList>
            <person name="Chhetri G."/>
        </authorList>
    </citation>
    <scope>NUCLEOTIDE SEQUENCE</scope>
    <source>
        <strain evidence="2">KVB23</strain>
    </source>
</reference>
<sequence length="195" mass="21336">MRKTLCFVLLLLITTLPGFGQVALEEFETPPPGYPPKMGEISGTLGDKPVAWETFDFSIGAFDASAQARADWETKIVRLSIMGMKPGKPDEDRQRIWIKAEFGTTLQPGPTVGGAEVVLLRGKDLGGPKLVSQAETVDLVLESIGPQAADSYSRRMTGHVSARLCPVEWAFKKCQDVVLRFDTDVQIDGDFPIKP</sequence>
<gene>
    <name evidence="2" type="ORF">JI744_05410</name>
</gene>
<keyword evidence="1" id="KW-0732">Signal</keyword>
<feature type="chain" id="PRO_5035314059" description="YceI family protein" evidence="1">
    <location>
        <begin position="21"/>
        <end position="195"/>
    </location>
</feature>
<dbReference type="Proteomes" id="UP000619033">
    <property type="component" value="Unassembled WGS sequence"/>
</dbReference>
<keyword evidence="3" id="KW-1185">Reference proteome</keyword>
<evidence type="ECO:0000313" key="3">
    <source>
        <dbReference type="Proteomes" id="UP000619033"/>
    </source>
</evidence>
<evidence type="ECO:0000256" key="1">
    <source>
        <dbReference type="SAM" id="SignalP"/>
    </source>
</evidence>
<dbReference type="EMBL" id="JAESVP010000002">
    <property type="protein sequence ID" value="MBL4927539.1"/>
    <property type="molecule type" value="Genomic_DNA"/>
</dbReference>
<evidence type="ECO:0008006" key="4">
    <source>
        <dbReference type="Google" id="ProtNLM"/>
    </source>
</evidence>
<feature type="signal peptide" evidence="1">
    <location>
        <begin position="1"/>
        <end position="20"/>
    </location>
</feature>
<accession>A0A8J7MRL4</accession>
<dbReference type="AlphaFoldDB" id="A0A8J7MRL4"/>
<protein>
    <recommendedName>
        <fullName evidence="4">YceI family protein</fullName>
    </recommendedName>
</protein>
<organism evidence="2 3">
    <name type="scientific">Fuscibacter oryzae</name>
    <dbReference type="NCBI Taxonomy" id="2803939"/>
    <lineage>
        <taxon>Bacteria</taxon>
        <taxon>Pseudomonadati</taxon>
        <taxon>Pseudomonadota</taxon>
        <taxon>Alphaproteobacteria</taxon>
        <taxon>Rhodobacterales</taxon>
        <taxon>Paracoccaceae</taxon>
        <taxon>Fuscibacter</taxon>
    </lineage>
</organism>